<evidence type="ECO:0000256" key="2">
    <source>
        <dbReference type="SAM" id="Phobius"/>
    </source>
</evidence>
<dbReference type="AlphaFoldDB" id="A0A554JDA9"/>
<name>A0A554JDA9_9BACT</name>
<feature type="region of interest" description="Disordered" evidence="1">
    <location>
        <begin position="104"/>
        <end position="124"/>
    </location>
</feature>
<accession>A0A554JDA9</accession>
<comment type="caution">
    <text evidence="3">The sequence shown here is derived from an EMBL/GenBank/DDBJ whole genome shotgun (WGS) entry which is preliminary data.</text>
</comment>
<keyword evidence="2" id="KW-0812">Transmembrane</keyword>
<feature type="transmembrane region" description="Helical" evidence="2">
    <location>
        <begin position="33"/>
        <end position="58"/>
    </location>
</feature>
<dbReference type="EMBL" id="VMFD01000008">
    <property type="protein sequence ID" value="TSC66383.1"/>
    <property type="molecule type" value="Genomic_DNA"/>
</dbReference>
<evidence type="ECO:0000256" key="1">
    <source>
        <dbReference type="SAM" id="MobiDB-lite"/>
    </source>
</evidence>
<keyword evidence="2" id="KW-1133">Transmembrane helix</keyword>
<protein>
    <submittedName>
        <fullName evidence="3">Uncharacterized protein</fullName>
    </submittedName>
</protein>
<proteinExistence type="predicted"/>
<evidence type="ECO:0000313" key="3">
    <source>
        <dbReference type="EMBL" id="TSC66383.1"/>
    </source>
</evidence>
<organism evidence="3 4">
    <name type="scientific">Candidatus Berkelbacteria bacterium Gr01-1014_85</name>
    <dbReference type="NCBI Taxonomy" id="2017150"/>
    <lineage>
        <taxon>Bacteria</taxon>
        <taxon>Candidatus Berkelbacteria</taxon>
    </lineage>
</organism>
<dbReference type="Proteomes" id="UP000316253">
    <property type="component" value="Unassembled WGS sequence"/>
</dbReference>
<gene>
    <name evidence="3" type="ORF">CEO22_115</name>
</gene>
<keyword evidence="2" id="KW-0472">Membrane</keyword>
<reference evidence="3 4" key="1">
    <citation type="submission" date="2017-08" db="EMBL/GenBank/DDBJ databases">
        <title>Mechanisms for carbon and nitrogen cycling indicate functional differentiation within the Candidate Phyla Radiation.</title>
        <authorList>
            <person name="Danczak R.E."/>
            <person name="Johnston M.D."/>
            <person name="Kenah C."/>
            <person name="Slattery M."/>
            <person name="Wrighton K.C."/>
            <person name="Wilkins M.J."/>
        </authorList>
    </citation>
    <scope>NUCLEOTIDE SEQUENCE [LARGE SCALE GENOMIC DNA]</scope>
    <source>
        <strain evidence="3">Gr01-1014_85</strain>
    </source>
</reference>
<evidence type="ECO:0000313" key="4">
    <source>
        <dbReference type="Proteomes" id="UP000316253"/>
    </source>
</evidence>
<sequence>MNPDDLKNLHYSLDELVAVNRDLLKGQSYWRSFWGGAISAIGATIGAAIVLGSLLGILNRLSGINSLKPLTNFLVSFIERRSSGVPSAGPVIEYLPASALPNNFSSASPAIPTETPSPATTISE</sequence>